<dbReference type="Gene3D" id="3.80.10.10">
    <property type="entry name" value="Ribonuclease Inhibitor"/>
    <property type="match status" value="1"/>
</dbReference>
<dbReference type="SUPFAM" id="SSF52047">
    <property type="entry name" value="RNI-like"/>
    <property type="match status" value="1"/>
</dbReference>
<dbReference type="EMBL" id="ML178816">
    <property type="protein sequence ID" value="TFL05531.1"/>
    <property type="molecule type" value="Genomic_DNA"/>
</dbReference>
<accession>A0A5C3QYE8</accession>
<dbReference type="InterPro" id="IPR032675">
    <property type="entry name" value="LRR_dom_sf"/>
</dbReference>
<organism evidence="1 2">
    <name type="scientific">Pterulicium gracile</name>
    <dbReference type="NCBI Taxonomy" id="1884261"/>
    <lineage>
        <taxon>Eukaryota</taxon>
        <taxon>Fungi</taxon>
        <taxon>Dikarya</taxon>
        <taxon>Basidiomycota</taxon>
        <taxon>Agaricomycotina</taxon>
        <taxon>Agaricomycetes</taxon>
        <taxon>Agaricomycetidae</taxon>
        <taxon>Agaricales</taxon>
        <taxon>Pleurotineae</taxon>
        <taxon>Pterulaceae</taxon>
        <taxon>Pterulicium</taxon>
    </lineage>
</organism>
<dbReference type="Proteomes" id="UP000305067">
    <property type="component" value="Unassembled WGS sequence"/>
</dbReference>
<evidence type="ECO:0008006" key="3">
    <source>
        <dbReference type="Google" id="ProtNLM"/>
    </source>
</evidence>
<sequence>MEGSKSAVIRLERKTTLTRALSTSFAIGLQIRGTQRNITLPKPDLFMQAPKLKTLYLTNANLNVLNFPWLRLTTLSLSHVRAEMDRIKQMFAQCTSLLDLHLDSMHFQSEAVFSGPSIAISALKTLEYEVSQEDGGLLGFLHMPALEELTLINGAPFEEIAAYFLSSHPPLKSLRFSPTFWLADLADPDGVADALADSLAPVPTLERLSMEFPGAASPLDMEELNLILMLLGFRKEEKLCPSPHTLGLHNAAFTPHTGC</sequence>
<reference evidence="1 2" key="1">
    <citation type="journal article" date="2019" name="Nat. Ecol. Evol.">
        <title>Megaphylogeny resolves global patterns of mushroom evolution.</title>
        <authorList>
            <person name="Varga T."/>
            <person name="Krizsan K."/>
            <person name="Foldi C."/>
            <person name="Dima B."/>
            <person name="Sanchez-Garcia M."/>
            <person name="Sanchez-Ramirez S."/>
            <person name="Szollosi G.J."/>
            <person name="Szarkandi J.G."/>
            <person name="Papp V."/>
            <person name="Albert L."/>
            <person name="Andreopoulos W."/>
            <person name="Angelini C."/>
            <person name="Antonin V."/>
            <person name="Barry K.W."/>
            <person name="Bougher N.L."/>
            <person name="Buchanan P."/>
            <person name="Buyck B."/>
            <person name="Bense V."/>
            <person name="Catcheside P."/>
            <person name="Chovatia M."/>
            <person name="Cooper J."/>
            <person name="Damon W."/>
            <person name="Desjardin D."/>
            <person name="Finy P."/>
            <person name="Geml J."/>
            <person name="Haridas S."/>
            <person name="Hughes K."/>
            <person name="Justo A."/>
            <person name="Karasinski D."/>
            <person name="Kautmanova I."/>
            <person name="Kiss B."/>
            <person name="Kocsube S."/>
            <person name="Kotiranta H."/>
            <person name="LaButti K.M."/>
            <person name="Lechner B.E."/>
            <person name="Liimatainen K."/>
            <person name="Lipzen A."/>
            <person name="Lukacs Z."/>
            <person name="Mihaltcheva S."/>
            <person name="Morgado L.N."/>
            <person name="Niskanen T."/>
            <person name="Noordeloos M.E."/>
            <person name="Ohm R.A."/>
            <person name="Ortiz-Santana B."/>
            <person name="Ovrebo C."/>
            <person name="Racz N."/>
            <person name="Riley R."/>
            <person name="Savchenko A."/>
            <person name="Shiryaev A."/>
            <person name="Soop K."/>
            <person name="Spirin V."/>
            <person name="Szebenyi C."/>
            <person name="Tomsovsky M."/>
            <person name="Tulloss R.E."/>
            <person name="Uehling J."/>
            <person name="Grigoriev I.V."/>
            <person name="Vagvolgyi C."/>
            <person name="Papp T."/>
            <person name="Martin F.M."/>
            <person name="Miettinen O."/>
            <person name="Hibbett D.S."/>
            <person name="Nagy L.G."/>
        </authorList>
    </citation>
    <scope>NUCLEOTIDE SEQUENCE [LARGE SCALE GENOMIC DNA]</scope>
    <source>
        <strain evidence="1 2">CBS 309.79</strain>
    </source>
</reference>
<dbReference type="AlphaFoldDB" id="A0A5C3QYE8"/>
<gene>
    <name evidence="1" type="ORF">BDV98DRAFT_223843</name>
</gene>
<evidence type="ECO:0000313" key="1">
    <source>
        <dbReference type="EMBL" id="TFL05531.1"/>
    </source>
</evidence>
<keyword evidence="2" id="KW-1185">Reference proteome</keyword>
<name>A0A5C3QYE8_9AGAR</name>
<protein>
    <recommendedName>
        <fullName evidence="3">F-box domain-containing protein</fullName>
    </recommendedName>
</protein>
<proteinExistence type="predicted"/>
<evidence type="ECO:0000313" key="2">
    <source>
        <dbReference type="Proteomes" id="UP000305067"/>
    </source>
</evidence>